<reference evidence="1 2" key="2">
    <citation type="journal article" date="2022" name="Mol. Ecol. Resour.">
        <title>The genomes of chicory, endive, great burdock and yacon provide insights into Asteraceae paleo-polyploidization history and plant inulin production.</title>
        <authorList>
            <person name="Fan W."/>
            <person name="Wang S."/>
            <person name="Wang H."/>
            <person name="Wang A."/>
            <person name="Jiang F."/>
            <person name="Liu H."/>
            <person name="Zhao H."/>
            <person name="Xu D."/>
            <person name="Zhang Y."/>
        </authorList>
    </citation>
    <scope>NUCLEOTIDE SEQUENCE [LARGE SCALE GENOMIC DNA]</scope>
    <source>
        <strain evidence="2">cv. Yunnan</strain>
        <tissue evidence="1">Leaves</tissue>
    </source>
</reference>
<keyword evidence="2" id="KW-1185">Reference proteome</keyword>
<gene>
    <name evidence="1" type="ORF">L1987_38445</name>
</gene>
<comment type="caution">
    <text evidence="1">The sequence shown here is derived from an EMBL/GenBank/DDBJ whole genome shotgun (WGS) entry which is preliminary data.</text>
</comment>
<dbReference type="EMBL" id="CM042029">
    <property type="protein sequence ID" value="KAI3795786.1"/>
    <property type="molecule type" value="Genomic_DNA"/>
</dbReference>
<evidence type="ECO:0000313" key="2">
    <source>
        <dbReference type="Proteomes" id="UP001056120"/>
    </source>
</evidence>
<dbReference type="Proteomes" id="UP001056120">
    <property type="component" value="Linkage Group LG12"/>
</dbReference>
<evidence type="ECO:0000313" key="1">
    <source>
        <dbReference type="EMBL" id="KAI3795786.1"/>
    </source>
</evidence>
<protein>
    <submittedName>
        <fullName evidence="1">Uncharacterized protein</fullName>
    </submittedName>
</protein>
<name>A0ACB9HJY3_9ASTR</name>
<organism evidence="1 2">
    <name type="scientific">Smallanthus sonchifolius</name>
    <dbReference type="NCBI Taxonomy" id="185202"/>
    <lineage>
        <taxon>Eukaryota</taxon>
        <taxon>Viridiplantae</taxon>
        <taxon>Streptophyta</taxon>
        <taxon>Embryophyta</taxon>
        <taxon>Tracheophyta</taxon>
        <taxon>Spermatophyta</taxon>
        <taxon>Magnoliopsida</taxon>
        <taxon>eudicotyledons</taxon>
        <taxon>Gunneridae</taxon>
        <taxon>Pentapetalae</taxon>
        <taxon>asterids</taxon>
        <taxon>campanulids</taxon>
        <taxon>Asterales</taxon>
        <taxon>Asteraceae</taxon>
        <taxon>Asteroideae</taxon>
        <taxon>Heliantheae alliance</taxon>
        <taxon>Millerieae</taxon>
        <taxon>Smallanthus</taxon>
    </lineage>
</organism>
<reference evidence="2" key="1">
    <citation type="journal article" date="2022" name="Mol. Ecol. Resour.">
        <title>The genomes of chicory, endive, great burdock and yacon provide insights into Asteraceae palaeo-polyploidization history and plant inulin production.</title>
        <authorList>
            <person name="Fan W."/>
            <person name="Wang S."/>
            <person name="Wang H."/>
            <person name="Wang A."/>
            <person name="Jiang F."/>
            <person name="Liu H."/>
            <person name="Zhao H."/>
            <person name="Xu D."/>
            <person name="Zhang Y."/>
        </authorList>
    </citation>
    <scope>NUCLEOTIDE SEQUENCE [LARGE SCALE GENOMIC DNA]</scope>
    <source>
        <strain evidence="2">cv. Yunnan</strain>
    </source>
</reference>
<accession>A0ACB9HJY3</accession>
<proteinExistence type="predicted"/>
<sequence length="104" mass="12265">MAEIWRKFDVEKLISYSDDLVQFLKNEKDINYLKHCVEHSDGLRSRCRSDHAGVQNSLEGYYKKIDMCKQKTEVANAEVASDPEIQKELDEEIQREAMLREDLR</sequence>